<reference evidence="1" key="1">
    <citation type="submission" date="2018-02" db="EMBL/GenBank/DDBJ databases">
        <title>Rhizophora mucronata_Transcriptome.</title>
        <authorList>
            <person name="Meera S.P."/>
            <person name="Sreeshan A."/>
            <person name="Augustine A."/>
        </authorList>
    </citation>
    <scope>NUCLEOTIDE SEQUENCE</scope>
    <source>
        <tissue evidence="1">Leaf</tissue>
    </source>
</reference>
<organism evidence="1">
    <name type="scientific">Rhizophora mucronata</name>
    <name type="common">Asiatic mangrove</name>
    <dbReference type="NCBI Taxonomy" id="61149"/>
    <lineage>
        <taxon>Eukaryota</taxon>
        <taxon>Viridiplantae</taxon>
        <taxon>Streptophyta</taxon>
        <taxon>Embryophyta</taxon>
        <taxon>Tracheophyta</taxon>
        <taxon>Spermatophyta</taxon>
        <taxon>Magnoliopsida</taxon>
        <taxon>eudicotyledons</taxon>
        <taxon>Gunneridae</taxon>
        <taxon>Pentapetalae</taxon>
        <taxon>rosids</taxon>
        <taxon>fabids</taxon>
        <taxon>Malpighiales</taxon>
        <taxon>Rhizophoraceae</taxon>
        <taxon>Rhizophora</taxon>
    </lineage>
</organism>
<dbReference type="AlphaFoldDB" id="A0A2P2KH58"/>
<sequence length="126" mass="14129">MGSILLSSHISHPSHTGSSQSLVSLLKKGAVAPSCNEFVLVAELVSVGHFLDEDVNFFSFLFNFVYNRHCSGVYMLPSPLFLCQQRFSIQFIRLQNCLSWRSTSLGIKDVQMSCLLCFSFRVSDNL</sequence>
<accession>A0A2P2KH58</accession>
<dbReference type="EMBL" id="GGEC01024568">
    <property type="protein sequence ID" value="MBX05052.1"/>
    <property type="molecule type" value="Transcribed_RNA"/>
</dbReference>
<name>A0A2P2KH58_RHIMU</name>
<protein>
    <submittedName>
        <fullName evidence="1">Tobamovirus multiplication protein 2A-like</fullName>
    </submittedName>
</protein>
<proteinExistence type="predicted"/>
<evidence type="ECO:0000313" key="1">
    <source>
        <dbReference type="EMBL" id="MBX05052.1"/>
    </source>
</evidence>